<dbReference type="InterPro" id="IPR051260">
    <property type="entry name" value="Diverse_substr_monoxygenases"/>
</dbReference>
<dbReference type="GO" id="GO:0004497">
    <property type="term" value="F:monooxygenase activity"/>
    <property type="evidence" value="ECO:0007669"/>
    <property type="project" value="UniProtKB-KW"/>
</dbReference>
<dbReference type="RefSeq" id="WP_311422769.1">
    <property type="nucleotide sequence ID" value="NZ_JAVREH010000009.1"/>
</dbReference>
<dbReference type="NCBIfam" id="TIGR03860">
    <property type="entry name" value="FMN_nitrolo"/>
    <property type="match status" value="1"/>
</dbReference>
<evidence type="ECO:0000256" key="5">
    <source>
        <dbReference type="ARBA" id="ARBA00033748"/>
    </source>
</evidence>
<dbReference type="Pfam" id="PF00296">
    <property type="entry name" value="Bac_luciferase"/>
    <property type="match status" value="1"/>
</dbReference>
<gene>
    <name evidence="8" type="ORF">RM423_09435</name>
</gene>
<dbReference type="EMBL" id="JAVREH010000009">
    <property type="protein sequence ID" value="MDT0261614.1"/>
    <property type="molecule type" value="Genomic_DNA"/>
</dbReference>
<keyword evidence="4 8" id="KW-0503">Monooxygenase</keyword>
<sequence length="475" mass="52336">MTDLDGRAAAPLFYSAFLQNTVSHLQHGAWQLPEAEQDRMNDLDLWVNLARSLEDGGFDMMFFADMTGLVHEFSGGIEKFVASGLHIPCNDPMVIVSAICAATRRLGVAFTSSVLQLHPFEFARKMSTLDHATRGRIGWNVVTGMSDNAARNFGLEELVDHDERYEWAEEYMEVVYKLWQASWDDEALVLDKNAGIVADPRHVHRIDHKGQRYSVQGPHLVSPSPQRVPFLFQAGASSRGRDFAAKHAEVVFLLSPTPASAGRDAADIRRRCAEFGRDPRDIKIMQGMTFVVGDTHAAAEAEAARIDATLDDAAYVAFAGGVMGVDLGFADLDQPIGDLRQRGTESVVAWLRQAIPDREPTVRDIARIHRSAGRLVGTAEEIADGIQQWADAGIDGINVINYTIPGSYLSFADSVMPELRRRGLARDTENADPSTLRARFTGSDRPDERHPAHQYLNSIANSVAPAAEEREARTA</sequence>
<evidence type="ECO:0000259" key="7">
    <source>
        <dbReference type="Pfam" id="PF00296"/>
    </source>
</evidence>
<dbReference type="EC" id="1.14.-.-" evidence="8"/>
<comment type="similarity">
    <text evidence="5">Belongs to the NtaA/SnaA/DszA monooxygenase family.</text>
</comment>
<dbReference type="InterPro" id="IPR011251">
    <property type="entry name" value="Luciferase-like_dom"/>
</dbReference>
<dbReference type="PANTHER" id="PTHR30011">
    <property type="entry name" value="ALKANESULFONATE MONOOXYGENASE-RELATED"/>
    <property type="match status" value="1"/>
</dbReference>
<proteinExistence type="inferred from homology"/>
<evidence type="ECO:0000256" key="6">
    <source>
        <dbReference type="SAM" id="MobiDB-lite"/>
    </source>
</evidence>
<feature type="domain" description="Luciferase-like" evidence="7">
    <location>
        <begin position="35"/>
        <end position="395"/>
    </location>
</feature>
<dbReference type="Gene3D" id="3.20.20.30">
    <property type="entry name" value="Luciferase-like domain"/>
    <property type="match status" value="1"/>
</dbReference>
<keyword evidence="2" id="KW-0288">FMN</keyword>
<evidence type="ECO:0000313" key="9">
    <source>
        <dbReference type="Proteomes" id="UP001183176"/>
    </source>
</evidence>
<dbReference type="Proteomes" id="UP001183176">
    <property type="component" value="Unassembled WGS sequence"/>
</dbReference>
<dbReference type="PIRSF" id="PIRSF000337">
    <property type="entry name" value="NTA_MOA"/>
    <property type="match status" value="1"/>
</dbReference>
<feature type="compositionally biased region" description="Basic and acidic residues" evidence="6">
    <location>
        <begin position="442"/>
        <end position="451"/>
    </location>
</feature>
<dbReference type="InterPro" id="IPR016215">
    <property type="entry name" value="NTA_MOA"/>
</dbReference>
<accession>A0ABU2J9F1</accession>
<organism evidence="8 9">
    <name type="scientific">Jatrophihabitans lederbergiae</name>
    <dbReference type="NCBI Taxonomy" id="3075547"/>
    <lineage>
        <taxon>Bacteria</taxon>
        <taxon>Bacillati</taxon>
        <taxon>Actinomycetota</taxon>
        <taxon>Actinomycetes</taxon>
        <taxon>Jatrophihabitantales</taxon>
        <taxon>Jatrophihabitantaceae</taxon>
        <taxon>Jatrophihabitans</taxon>
    </lineage>
</organism>
<evidence type="ECO:0000256" key="1">
    <source>
        <dbReference type="ARBA" id="ARBA00022630"/>
    </source>
</evidence>
<name>A0ABU2J9F1_9ACTN</name>
<dbReference type="InterPro" id="IPR036661">
    <property type="entry name" value="Luciferase-like_sf"/>
</dbReference>
<keyword evidence="9" id="KW-1185">Reference proteome</keyword>
<feature type="region of interest" description="Disordered" evidence="6">
    <location>
        <begin position="423"/>
        <end position="475"/>
    </location>
</feature>
<dbReference type="SUPFAM" id="SSF51679">
    <property type="entry name" value="Bacterial luciferase-like"/>
    <property type="match status" value="1"/>
</dbReference>
<keyword evidence="3 8" id="KW-0560">Oxidoreductase</keyword>
<dbReference type="PANTHER" id="PTHR30011:SF16">
    <property type="entry name" value="C2H2 FINGER DOMAIN TRANSCRIPTION FACTOR (EUROFUNG)-RELATED"/>
    <property type="match status" value="1"/>
</dbReference>
<reference evidence="9" key="1">
    <citation type="submission" date="2023-07" db="EMBL/GenBank/DDBJ databases">
        <title>30 novel species of actinomycetes from the DSMZ collection.</title>
        <authorList>
            <person name="Nouioui I."/>
        </authorList>
    </citation>
    <scope>NUCLEOTIDE SEQUENCE [LARGE SCALE GENOMIC DNA]</scope>
    <source>
        <strain evidence="9">DSM 44399</strain>
    </source>
</reference>
<evidence type="ECO:0000313" key="8">
    <source>
        <dbReference type="EMBL" id="MDT0261614.1"/>
    </source>
</evidence>
<keyword evidence="1" id="KW-0285">Flavoprotein</keyword>
<evidence type="ECO:0000256" key="2">
    <source>
        <dbReference type="ARBA" id="ARBA00022643"/>
    </source>
</evidence>
<comment type="caution">
    <text evidence="8">The sequence shown here is derived from an EMBL/GenBank/DDBJ whole genome shotgun (WGS) entry which is preliminary data.</text>
</comment>
<evidence type="ECO:0000256" key="4">
    <source>
        <dbReference type="ARBA" id="ARBA00023033"/>
    </source>
</evidence>
<protein>
    <submittedName>
        <fullName evidence="8">NtaA/DmoA family FMN-dependent monooxygenase</fullName>
        <ecNumber evidence="8">1.14.-.-</ecNumber>
    </submittedName>
</protein>
<evidence type="ECO:0000256" key="3">
    <source>
        <dbReference type="ARBA" id="ARBA00023002"/>
    </source>
</evidence>